<keyword evidence="4" id="KW-1185">Reference proteome</keyword>
<keyword evidence="1" id="KW-1133">Transmembrane helix</keyword>
<dbReference type="Proteomes" id="UP000245488">
    <property type="component" value="Chromosome"/>
</dbReference>
<feature type="transmembrane region" description="Helical" evidence="1">
    <location>
        <begin position="57"/>
        <end position="80"/>
    </location>
</feature>
<dbReference type="GO" id="GO:0004190">
    <property type="term" value="F:aspartic-type endopeptidase activity"/>
    <property type="evidence" value="ECO:0007669"/>
    <property type="project" value="InterPro"/>
</dbReference>
<evidence type="ECO:0000313" key="3">
    <source>
        <dbReference type="EMBL" id="PWT27582.1"/>
    </source>
</evidence>
<sequence>MIILPFLAVILAHILCIITSITDIKNNKISNKLLIIFGIAGIGLNIAQYVLKTNIIWGAYFFNLTLVIIFSLLLYILHIWAAGDSKLLIILGILLPANYCMLAGKVVPWSVILVAFSFIFSFIYLLLESIWLFIHHEGNFSLSNVKLNFKNFLFAYIRNIIYISFALKIENFFAKDWMNQYSWVIFGINISIILLISSFELLRKKPIVIAVLLSSIAFSIFTSEWFFSTSRLKYYAVAIVIMLLRIMISEYNYKTIPTSEVKKGMILSSLTTIFMSKATYEGLPDISHEDMRSRLSAAEAESVVNWGTTKNGMKSVQIVRKMPYAIFILIGLVVYSIIWWMVN</sequence>
<feature type="domain" description="Prepilin type IV endopeptidase peptidase" evidence="2">
    <location>
        <begin position="11"/>
        <end position="125"/>
    </location>
</feature>
<evidence type="ECO:0000313" key="4">
    <source>
        <dbReference type="Proteomes" id="UP000245488"/>
    </source>
</evidence>
<feature type="transmembrane region" description="Helical" evidence="1">
    <location>
        <begin position="87"/>
        <end position="104"/>
    </location>
</feature>
<evidence type="ECO:0000256" key="1">
    <source>
        <dbReference type="SAM" id="Phobius"/>
    </source>
</evidence>
<protein>
    <recommendedName>
        <fullName evidence="2">Prepilin type IV endopeptidase peptidase domain-containing protein</fullName>
    </recommendedName>
</protein>
<dbReference type="Gene3D" id="1.20.120.1220">
    <property type="match status" value="1"/>
</dbReference>
<feature type="transmembrane region" description="Helical" evidence="1">
    <location>
        <begin position="33"/>
        <end position="51"/>
    </location>
</feature>
<feature type="transmembrane region" description="Helical" evidence="1">
    <location>
        <begin position="110"/>
        <end position="134"/>
    </location>
</feature>
<dbReference type="AlphaFoldDB" id="A0A317G5N2"/>
<reference evidence="3 4" key="1">
    <citation type="submission" date="2017-09" db="EMBL/GenBank/DDBJ databases">
        <title>High-quality draft genome sequence of Butyrivibrio fibrisolvens INBov1, isolated from cow rumen.</title>
        <authorList>
            <person name="Rodriguez Hernaez J."/>
            <person name="Rivarola M."/>
            <person name="Paniego N."/>
            <person name="Cravero S."/>
            <person name="Ceron Cucchi M."/>
            <person name="Martinez M.C."/>
        </authorList>
    </citation>
    <scope>NUCLEOTIDE SEQUENCE [LARGE SCALE GENOMIC DNA]</scope>
    <source>
        <strain evidence="3 4">INBov1</strain>
    </source>
</reference>
<feature type="transmembrane region" description="Helical" evidence="1">
    <location>
        <begin position="180"/>
        <end position="199"/>
    </location>
</feature>
<dbReference type="InterPro" id="IPR000045">
    <property type="entry name" value="Prepilin_IV_endopep_pep"/>
</dbReference>
<feature type="transmembrane region" description="Helical" evidence="1">
    <location>
        <begin position="234"/>
        <end position="253"/>
    </location>
</feature>
<dbReference type="Pfam" id="PF01478">
    <property type="entry name" value="Peptidase_A24"/>
    <property type="match status" value="1"/>
</dbReference>
<feature type="transmembrane region" description="Helical" evidence="1">
    <location>
        <begin position="322"/>
        <end position="342"/>
    </location>
</feature>
<name>A0A317G5N2_BUTFI</name>
<keyword evidence="1" id="KW-0812">Transmembrane</keyword>
<organism evidence="3 4">
    <name type="scientific">Butyrivibrio fibrisolvens</name>
    <dbReference type="NCBI Taxonomy" id="831"/>
    <lineage>
        <taxon>Bacteria</taxon>
        <taxon>Bacillati</taxon>
        <taxon>Bacillota</taxon>
        <taxon>Clostridia</taxon>
        <taxon>Lachnospirales</taxon>
        <taxon>Lachnospiraceae</taxon>
        <taxon>Butyrivibrio</taxon>
    </lineage>
</organism>
<gene>
    <name evidence="3" type="ORF">CPT75_11000</name>
</gene>
<dbReference type="GO" id="GO:0016020">
    <property type="term" value="C:membrane"/>
    <property type="evidence" value="ECO:0007669"/>
    <property type="project" value="InterPro"/>
</dbReference>
<evidence type="ECO:0000259" key="2">
    <source>
        <dbReference type="Pfam" id="PF01478"/>
    </source>
</evidence>
<keyword evidence="1" id="KW-0472">Membrane</keyword>
<feature type="transmembrane region" description="Helical" evidence="1">
    <location>
        <begin position="206"/>
        <end position="228"/>
    </location>
</feature>
<proteinExistence type="predicted"/>
<dbReference type="RefSeq" id="WP_110073010.1">
    <property type="nucleotide sequence ID" value="NZ_CM009896.1"/>
</dbReference>
<accession>A0A317G5N2</accession>
<comment type="caution">
    <text evidence="3">The sequence shown here is derived from an EMBL/GenBank/DDBJ whole genome shotgun (WGS) entry which is preliminary data.</text>
</comment>
<feature type="transmembrane region" description="Helical" evidence="1">
    <location>
        <begin position="6"/>
        <end position="24"/>
    </location>
</feature>
<dbReference type="EMBL" id="NXNG01000001">
    <property type="protein sequence ID" value="PWT27582.1"/>
    <property type="molecule type" value="Genomic_DNA"/>
</dbReference>